<dbReference type="Proteomes" id="UP000058114">
    <property type="component" value="Chromosome"/>
</dbReference>
<organism evidence="1 2">
    <name type="scientific">Aeromonas schubertii</name>
    <dbReference type="NCBI Taxonomy" id="652"/>
    <lineage>
        <taxon>Bacteria</taxon>
        <taxon>Pseudomonadati</taxon>
        <taxon>Pseudomonadota</taxon>
        <taxon>Gammaproteobacteria</taxon>
        <taxon>Aeromonadales</taxon>
        <taxon>Aeromonadaceae</taxon>
        <taxon>Aeromonas</taxon>
    </lineage>
</organism>
<sequence length="115" mass="11634">MATTPISPRISWSITKMVKAVVEAAVAVTEEEATAMAAAAAMTAEEATAMAAAAAVTGEEATAMAAVIMTVTMTAPMAKGNMQEASTMLAVNTTPVVNAMEEEHVTRLAADSAMG</sequence>
<reference evidence="1 2" key="2">
    <citation type="journal article" date="2016" name="Genome Announc.">
        <title>Complete Genome Sequence of the Highly Virulent Aeromonas schubertii Strain WL1483, Isolated from Diseased Snakehead Fish (Channa argus) in China.</title>
        <authorList>
            <person name="Liu L."/>
            <person name="Li N."/>
            <person name="Zhang D."/>
            <person name="Fu X."/>
            <person name="Shi C."/>
            <person name="Lin Q."/>
            <person name="Hao G."/>
        </authorList>
    </citation>
    <scope>NUCLEOTIDE SEQUENCE [LARGE SCALE GENOMIC DNA]</scope>
    <source>
        <strain evidence="1 2">WL1483</strain>
    </source>
</reference>
<name>A0A0S2SJ76_9GAMM</name>
<proteinExistence type="predicted"/>
<reference evidence="2" key="1">
    <citation type="submission" date="2015-10" db="EMBL/GenBank/DDBJ databases">
        <title>Complete Genome Sequence of Aeromonas schubertii strain WL1483.</title>
        <authorList>
            <person name="Liu L."/>
        </authorList>
    </citation>
    <scope>NUCLEOTIDE SEQUENCE [LARGE SCALE GENOMIC DNA]</scope>
    <source>
        <strain evidence="2">WL1483</strain>
    </source>
</reference>
<protein>
    <submittedName>
        <fullName evidence="1">Uncharacterized protein</fullName>
    </submittedName>
</protein>
<dbReference type="AlphaFoldDB" id="A0A0S2SJ76"/>
<dbReference type="EMBL" id="CP013067">
    <property type="protein sequence ID" value="ALP41769.1"/>
    <property type="molecule type" value="Genomic_DNA"/>
</dbReference>
<dbReference type="KEGG" id="asr:WL1483_2350"/>
<accession>A0A0S2SJ76</accession>
<evidence type="ECO:0000313" key="1">
    <source>
        <dbReference type="EMBL" id="ALP41769.1"/>
    </source>
</evidence>
<gene>
    <name evidence="1" type="ORF">WL1483_2350</name>
</gene>
<evidence type="ECO:0000313" key="2">
    <source>
        <dbReference type="Proteomes" id="UP000058114"/>
    </source>
</evidence>